<dbReference type="Proteomes" id="UP000001861">
    <property type="component" value="Unassembled WGS sequence"/>
</dbReference>
<gene>
    <name evidence="3" type="ORF">CC1G_07038</name>
</gene>
<dbReference type="HOGENOM" id="CLU_003703_13_1_1"/>
<dbReference type="OMA" id="ISICETA"/>
<dbReference type="RefSeq" id="XP_001831987.2">
    <property type="nucleotide sequence ID" value="XM_001831935.2"/>
</dbReference>
<dbReference type="EMBL" id="AACS02000009">
    <property type="protein sequence ID" value="EAU89886.2"/>
    <property type="molecule type" value="Genomic_DNA"/>
</dbReference>
<dbReference type="InterPro" id="IPR041457">
    <property type="entry name" value="CxC2_KDZ-assoc"/>
</dbReference>
<evidence type="ECO:0000313" key="4">
    <source>
        <dbReference type="Proteomes" id="UP000001861"/>
    </source>
</evidence>
<dbReference type="PANTHER" id="PTHR33096:SF1">
    <property type="entry name" value="CXC1-LIKE CYSTEINE CLUSTER ASSOCIATED WITH KDZ TRANSPOSASES DOMAIN-CONTAINING PROTEIN"/>
    <property type="match status" value="1"/>
</dbReference>
<dbReference type="KEGG" id="cci:CC1G_07038"/>
<feature type="domain" description="CxC2-like cysteine cluster KDZ transposase-associated" evidence="2">
    <location>
        <begin position="234"/>
        <end position="312"/>
    </location>
</feature>
<sequence length="1043" mass="119997">MGFGKERRGFTDGGKGRAKIMHAKLVRTKTGRRKVEFVQVQSSPSPTKSTHGSPSPKRRRTMDDSDDESSRGVFVRFEDNDLSETMNRTKDSNDYMLEWKPKERLYLEEVIRREAPPEQLLCDSCGSAESPTWWRCRDCTGRSLSCLTCIKGLHLRLPLHRVEVLMDCYFSPAWLWHCGVYVSLCANGVCQPQETVEIDTTSEEEEEKGDEDWLDNDDCTFGAKPRGRTLRGMKIVTVIHSNGVHHLPFLFCSCLDAPDAEIQMLRNDFYPSTPKAIRTVFSFSMLDEYLLETLECYTSTHHYYSKIRRLTNEPFPDTVPDRTRELRRVGRQWRRLKELKRNGYGHCSETPGKGDLALCCAACPQPGVNLEADWEQDKDQWKFTRSFVADGNFTCIHRKQKRGELDVYLKNGEGYMVETTEYGRHLATAKETAEPPTCHEHRAIADKSKVRKGLDATGIGAIACMRHGAFVPSSIVDFQKGERHINMDYALSEALKHSNMDKIQRVIFVYDINCQYSKKALERLRSGDYLELNESLNFIFGIGLFHVHGHQEACLPRYSLTFIRGAGVAAGEILESLWAVINEVARSTSTMTLAHRLEVLDAVIGDSNWKKMLKLVSAICKNWKNALRQYARAKEDFDLLNETAAPAQRVKWQQQLDQAQERRTTDVSAMDILSAKISRPPSLAKVRTNLMEAEKRLGTDVGTTSWLAFGLKIQESQIYLKSHIRNLPKEKTDPQLLELSRRRESLYNDLNSLYETAATLFPDADLVTLKFDAPPRERVDLDDDEDSDEEDNPFSLSQNEMEDVKIPLPSSFSEHNMPITLARARSKELELRIAQADDILEAIRTDIGHKSFLYRSNVRLAEGKKQKTRGYAAVNAVNQSLRDSIRVYNQARWAIRRLGADDSTIRRYRVLKPEDTRAVTTIYQPNMRGERNRPLSWIWNLDVSGDSARSEYLEELYRVNWLRAQSRVERWKEEYVLLSSEMRWVLNFFDFKRRKCLEWVDLRGDSPGHIAYAHRQAQMWKLLYMQAEKALEKARKTSSTVHV</sequence>
<dbReference type="InterPro" id="IPR040521">
    <property type="entry name" value="KDZ"/>
</dbReference>
<keyword evidence="4" id="KW-1185">Reference proteome</keyword>
<organism evidence="3 4">
    <name type="scientific">Coprinopsis cinerea (strain Okayama-7 / 130 / ATCC MYA-4618 / FGSC 9003)</name>
    <name type="common">Inky cap fungus</name>
    <name type="synonym">Hormographiella aspergillata</name>
    <dbReference type="NCBI Taxonomy" id="240176"/>
    <lineage>
        <taxon>Eukaryota</taxon>
        <taxon>Fungi</taxon>
        <taxon>Dikarya</taxon>
        <taxon>Basidiomycota</taxon>
        <taxon>Agaricomycotina</taxon>
        <taxon>Agaricomycetes</taxon>
        <taxon>Agaricomycetidae</taxon>
        <taxon>Agaricales</taxon>
        <taxon>Agaricineae</taxon>
        <taxon>Psathyrellaceae</taxon>
        <taxon>Coprinopsis</taxon>
    </lineage>
</organism>
<dbReference type="Pfam" id="PF18803">
    <property type="entry name" value="CxC2"/>
    <property type="match status" value="1"/>
</dbReference>
<dbReference type="OrthoDB" id="3143151at2759"/>
<feature type="region of interest" description="Disordered" evidence="1">
    <location>
        <begin position="1"/>
        <end position="70"/>
    </location>
</feature>
<reference evidence="3 4" key="1">
    <citation type="journal article" date="2010" name="Proc. Natl. Acad. Sci. U.S.A.">
        <title>Insights into evolution of multicellular fungi from the assembled chromosomes of the mushroom Coprinopsis cinerea (Coprinus cinereus).</title>
        <authorList>
            <person name="Stajich J.E."/>
            <person name="Wilke S.K."/>
            <person name="Ahren D."/>
            <person name="Au C.H."/>
            <person name="Birren B.W."/>
            <person name="Borodovsky M."/>
            <person name="Burns C."/>
            <person name="Canback B."/>
            <person name="Casselton L.A."/>
            <person name="Cheng C.K."/>
            <person name="Deng J."/>
            <person name="Dietrich F.S."/>
            <person name="Fargo D.C."/>
            <person name="Farman M.L."/>
            <person name="Gathman A.C."/>
            <person name="Goldberg J."/>
            <person name="Guigo R."/>
            <person name="Hoegger P.J."/>
            <person name="Hooker J.B."/>
            <person name="Huggins A."/>
            <person name="James T.Y."/>
            <person name="Kamada T."/>
            <person name="Kilaru S."/>
            <person name="Kodira C."/>
            <person name="Kues U."/>
            <person name="Kupfer D."/>
            <person name="Kwan H.S."/>
            <person name="Lomsadze A."/>
            <person name="Li W."/>
            <person name="Lilly W.W."/>
            <person name="Ma L.J."/>
            <person name="Mackey A.J."/>
            <person name="Manning G."/>
            <person name="Martin F."/>
            <person name="Muraguchi H."/>
            <person name="Natvig D.O."/>
            <person name="Palmerini H."/>
            <person name="Ramesh M.A."/>
            <person name="Rehmeyer C.J."/>
            <person name="Roe B.A."/>
            <person name="Shenoy N."/>
            <person name="Stanke M."/>
            <person name="Ter-Hovhannisyan V."/>
            <person name="Tunlid A."/>
            <person name="Velagapudi R."/>
            <person name="Vision T.J."/>
            <person name="Zeng Q."/>
            <person name="Zolan M.E."/>
            <person name="Pukkila P.J."/>
        </authorList>
    </citation>
    <scope>NUCLEOTIDE SEQUENCE [LARGE SCALE GENOMIC DNA]</scope>
    <source>
        <strain evidence="4">Okayama-7 / 130 / ATCC MYA-4618 / FGSC 9003</strain>
    </source>
</reference>
<comment type="caution">
    <text evidence="3">The sequence shown here is derived from an EMBL/GenBank/DDBJ whole genome shotgun (WGS) entry which is preliminary data.</text>
</comment>
<feature type="region of interest" description="Disordered" evidence="1">
    <location>
        <begin position="777"/>
        <end position="800"/>
    </location>
</feature>
<dbReference type="STRING" id="240176.A8NAY5"/>
<feature type="compositionally biased region" description="Basic and acidic residues" evidence="1">
    <location>
        <begin position="1"/>
        <end position="10"/>
    </location>
</feature>
<dbReference type="InParanoid" id="A8NAY5"/>
<feature type="compositionally biased region" description="Polar residues" evidence="1">
    <location>
        <begin position="39"/>
        <end position="53"/>
    </location>
</feature>
<feature type="compositionally biased region" description="Acidic residues" evidence="1">
    <location>
        <begin position="780"/>
        <end position="792"/>
    </location>
</feature>
<dbReference type="eggNOG" id="ENOG502SJ1F">
    <property type="taxonomic scope" value="Eukaryota"/>
</dbReference>
<dbReference type="Pfam" id="PF18758">
    <property type="entry name" value="KDZ"/>
    <property type="match status" value="1"/>
</dbReference>
<evidence type="ECO:0000313" key="3">
    <source>
        <dbReference type="EMBL" id="EAU89886.2"/>
    </source>
</evidence>
<accession>A8NAY5</accession>
<dbReference type="PANTHER" id="PTHR33096">
    <property type="entry name" value="CXC2 DOMAIN-CONTAINING PROTEIN"/>
    <property type="match status" value="1"/>
</dbReference>
<protein>
    <recommendedName>
        <fullName evidence="2">CxC2-like cysteine cluster KDZ transposase-associated domain-containing protein</fullName>
    </recommendedName>
</protein>
<name>A8NAY5_COPC7</name>
<feature type="compositionally biased region" description="Basic residues" evidence="1">
    <location>
        <begin position="16"/>
        <end position="32"/>
    </location>
</feature>
<dbReference type="AlphaFoldDB" id="A8NAY5"/>
<dbReference type="GeneID" id="6008469"/>
<proteinExistence type="predicted"/>
<evidence type="ECO:0000259" key="2">
    <source>
        <dbReference type="Pfam" id="PF18803"/>
    </source>
</evidence>
<dbReference type="VEuPathDB" id="FungiDB:CC1G_07038"/>
<evidence type="ECO:0000256" key="1">
    <source>
        <dbReference type="SAM" id="MobiDB-lite"/>
    </source>
</evidence>